<dbReference type="AlphaFoldDB" id="A0AAW7DQF1"/>
<evidence type="ECO:0000313" key="3">
    <source>
        <dbReference type="Proteomes" id="UP001173465"/>
    </source>
</evidence>
<sequence length="176" mass="19836">MRSKSVLASTIPLLLMLAGCAPEYDNSDLRAYMDEVYQRPKGKIEPIPQEVVYEPFTYVASNKRSPFQPPIKITMNDKVSGRQDIHPDETRVKQFLEGFNMDSFTMVGTLNRDGQNYALIKAAESGVHRVKVGDYLGANHGRITEIKPAQINVIEIVESGDGGWLERPRTILLQER</sequence>
<proteinExistence type="predicted"/>
<dbReference type="PROSITE" id="PS51257">
    <property type="entry name" value="PROKAR_LIPOPROTEIN"/>
    <property type="match status" value="1"/>
</dbReference>
<dbReference type="InterPro" id="IPR007446">
    <property type="entry name" value="PilP"/>
</dbReference>
<keyword evidence="1" id="KW-0732">Signal</keyword>
<reference evidence="2" key="1">
    <citation type="submission" date="2020-06" db="EMBL/GenBank/DDBJ databases">
        <authorList>
            <person name="Dong N."/>
        </authorList>
    </citation>
    <scope>NUCLEOTIDE SEQUENCE</scope>
    <source>
        <strain evidence="2">DF46-2-2</strain>
    </source>
</reference>
<reference evidence="2" key="2">
    <citation type="journal article" date="2022" name="Sci. Total Environ.">
        <title>Prevalence, transmission, and molecular epidemiology of tet(X)-positive bacteria among humans, animals, and environmental niches in China: An epidemiological, and genomic-based study.</title>
        <authorList>
            <person name="Dong N."/>
            <person name="Zeng Y."/>
            <person name="Cai C."/>
            <person name="Sun C."/>
            <person name="Lu J."/>
            <person name="Liu C."/>
            <person name="Zhou H."/>
            <person name="Sun Q."/>
            <person name="Shu L."/>
            <person name="Wang H."/>
            <person name="Wang Y."/>
            <person name="Wang S."/>
            <person name="Wu C."/>
            <person name="Chan E.W."/>
            <person name="Chen G."/>
            <person name="Shen Z."/>
            <person name="Chen S."/>
            <person name="Zhang R."/>
        </authorList>
    </citation>
    <scope>NUCLEOTIDE SEQUENCE</scope>
    <source>
        <strain evidence="2">DF46-2-2</strain>
    </source>
</reference>
<feature type="signal peptide" evidence="1">
    <location>
        <begin position="1"/>
        <end position="23"/>
    </location>
</feature>
<dbReference type="PIRSF" id="PIRSF016481">
    <property type="entry name" value="Pilus_assembly_PilP"/>
    <property type="match status" value="1"/>
</dbReference>
<dbReference type="Gene3D" id="2.30.30.830">
    <property type="match status" value="1"/>
</dbReference>
<evidence type="ECO:0000256" key="1">
    <source>
        <dbReference type="SAM" id="SignalP"/>
    </source>
</evidence>
<organism evidence="2 3">
    <name type="scientific">Thiopseudomonas alkaliphila</name>
    <dbReference type="NCBI Taxonomy" id="1697053"/>
    <lineage>
        <taxon>Bacteria</taxon>
        <taxon>Pseudomonadati</taxon>
        <taxon>Pseudomonadota</taxon>
        <taxon>Gammaproteobacteria</taxon>
        <taxon>Pseudomonadales</taxon>
        <taxon>Pseudomonadaceae</taxon>
        <taxon>Thiopseudomonas</taxon>
    </lineage>
</organism>
<dbReference type="Proteomes" id="UP001173465">
    <property type="component" value="Unassembled WGS sequence"/>
</dbReference>
<gene>
    <name evidence="2" type="ORF">HX099_04345</name>
</gene>
<name>A0AAW7DQF1_9GAMM</name>
<feature type="chain" id="PRO_5043902670" evidence="1">
    <location>
        <begin position="24"/>
        <end position="176"/>
    </location>
</feature>
<comment type="caution">
    <text evidence="2">The sequence shown here is derived from an EMBL/GenBank/DDBJ whole genome shotgun (WGS) entry which is preliminary data.</text>
</comment>
<dbReference type="EMBL" id="JACANB010000002">
    <property type="protein sequence ID" value="MDM1695896.1"/>
    <property type="molecule type" value="Genomic_DNA"/>
</dbReference>
<evidence type="ECO:0000313" key="2">
    <source>
        <dbReference type="EMBL" id="MDM1695896.1"/>
    </source>
</evidence>
<dbReference type="Pfam" id="PF04351">
    <property type="entry name" value="PilP"/>
    <property type="match status" value="1"/>
</dbReference>
<accession>A0AAW7DQF1</accession>
<protein>
    <submittedName>
        <fullName evidence="2">Pilus assembly protein PilP</fullName>
    </submittedName>
</protein>
<dbReference type="RefSeq" id="WP_286593338.1">
    <property type="nucleotide sequence ID" value="NZ_JACANB010000002.1"/>
</dbReference>